<keyword evidence="3" id="KW-1185">Reference proteome</keyword>
<dbReference type="InterPro" id="IPR047046">
    <property type="entry name" value="YpjD/YvdC"/>
</dbReference>
<feature type="domain" description="NTP pyrophosphohydrolase MazG-like" evidence="1">
    <location>
        <begin position="29"/>
        <end position="105"/>
    </location>
</feature>
<dbReference type="RefSeq" id="WP_205005980.1">
    <property type="nucleotide sequence ID" value="NZ_CBCRXA010000005.1"/>
</dbReference>
<organism evidence="2 3">
    <name type="scientific">Sporolactobacillus spathodeae</name>
    <dbReference type="NCBI Taxonomy" id="1465502"/>
    <lineage>
        <taxon>Bacteria</taxon>
        <taxon>Bacillati</taxon>
        <taxon>Bacillota</taxon>
        <taxon>Bacilli</taxon>
        <taxon>Bacillales</taxon>
        <taxon>Sporolactobacillaceae</taxon>
        <taxon>Sporolactobacillus</taxon>
    </lineage>
</organism>
<dbReference type="InterPro" id="IPR004518">
    <property type="entry name" value="MazG-like_dom"/>
</dbReference>
<dbReference type="Gene3D" id="1.10.287.1080">
    <property type="entry name" value="MazG-like"/>
    <property type="match status" value="1"/>
</dbReference>
<sequence length="111" mass="12921">MHLNEVQEWEKNFYTERGWIDLPPYTRIGFLIEELGEVSRAVRSFEIGRDHPGEKRCTREVIIANLAEELGDVLSNLSILADLYDLTLEDLVDAHRKKLTLRYKNEGSMTK</sequence>
<dbReference type="Pfam" id="PF03819">
    <property type="entry name" value="MazG"/>
    <property type="match status" value="1"/>
</dbReference>
<evidence type="ECO:0000259" key="1">
    <source>
        <dbReference type="Pfam" id="PF03819"/>
    </source>
</evidence>
<dbReference type="CDD" id="cd11523">
    <property type="entry name" value="NTP-PPase"/>
    <property type="match status" value="1"/>
</dbReference>
<evidence type="ECO:0000313" key="2">
    <source>
        <dbReference type="EMBL" id="MBM7657649.1"/>
    </source>
</evidence>
<dbReference type="EMBL" id="JAFBEV010000007">
    <property type="protein sequence ID" value="MBM7657649.1"/>
    <property type="molecule type" value="Genomic_DNA"/>
</dbReference>
<accession>A0ABS2Q784</accession>
<dbReference type="SUPFAM" id="SSF101386">
    <property type="entry name" value="all-alpha NTP pyrophosphatases"/>
    <property type="match status" value="1"/>
</dbReference>
<dbReference type="GO" id="GO:0016787">
    <property type="term" value="F:hydrolase activity"/>
    <property type="evidence" value="ECO:0007669"/>
    <property type="project" value="UniProtKB-KW"/>
</dbReference>
<evidence type="ECO:0000313" key="3">
    <source>
        <dbReference type="Proteomes" id="UP000823201"/>
    </source>
</evidence>
<dbReference type="PIRSF" id="PIRSF036521">
    <property type="entry name" value="UCP036521_pph"/>
    <property type="match status" value="1"/>
</dbReference>
<proteinExistence type="predicted"/>
<comment type="caution">
    <text evidence="2">The sequence shown here is derived from an EMBL/GenBank/DDBJ whole genome shotgun (WGS) entry which is preliminary data.</text>
</comment>
<dbReference type="PANTHER" id="PTHR42692:SF2">
    <property type="entry name" value="IG HYPOTHETICAL 16995"/>
    <property type="match status" value="1"/>
</dbReference>
<dbReference type="Proteomes" id="UP000823201">
    <property type="component" value="Unassembled WGS sequence"/>
</dbReference>
<dbReference type="PANTHER" id="PTHR42692">
    <property type="entry name" value="NUCLEOTIDE PYROPHOSPHOHYDROLASE"/>
    <property type="match status" value="1"/>
</dbReference>
<dbReference type="InterPro" id="IPR011411">
    <property type="entry name" value="MazG-related_YvdC"/>
</dbReference>
<reference evidence="2 3" key="1">
    <citation type="submission" date="2021-01" db="EMBL/GenBank/DDBJ databases">
        <title>Genomic Encyclopedia of Type Strains, Phase IV (KMG-IV): sequencing the most valuable type-strain genomes for metagenomic binning, comparative biology and taxonomic classification.</title>
        <authorList>
            <person name="Goeker M."/>
        </authorList>
    </citation>
    <scope>NUCLEOTIDE SEQUENCE [LARGE SCALE GENOMIC DNA]</scope>
    <source>
        <strain evidence="2 3">DSM 100968</strain>
    </source>
</reference>
<gene>
    <name evidence="2" type="ORF">JOC27_001098</name>
</gene>
<protein>
    <submittedName>
        <fullName evidence="2">NTP pyrophosphatase (Non-canonical NTP hydrolase)</fullName>
    </submittedName>
</protein>
<keyword evidence="2" id="KW-0378">Hydrolase</keyword>
<name>A0ABS2Q784_9BACL</name>